<dbReference type="SUPFAM" id="SSF47090">
    <property type="entry name" value="PGBD-like"/>
    <property type="match status" value="1"/>
</dbReference>
<sequence length="268" mass="29028">MNMLYKFGDHGAEVENLQKRLTSSGHPVPVTGYFDHGTEAAVMAVQKAKGLVVDGIAGPKTFIALRGVTLPHHLTDADLVNAAELLGVQVAAVRAVNEVESVGQGMLPDGRPKILFERHVFWKRLEAHGIDPAPIAAHKPALVSQERGGYQGGAAEYMRLAGAMLICEAAAYEACSWGAFQIMGYHWKDLGYESLAEFVAAMEESEAEQLGAFVRFIAQDAALLAALKARKWSTFAKLYNGPDYARNLYDAKLAQAYTKYSQAEKAAA</sequence>
<dbReference type="InterPro" id="IPR024408">
    <property type="entry name" value="Muramidase"/>
</dbReference>
<evidence type="ECO:0000259" key="1">
    <source>
        <dbReference type="Pfam" id="PF01471"/>
    </source>
</evidence>
<keyword evidence="4" id="KW-1185">Reference proteome</keyword>
<dbReference type="AlphaFoldDB" id="A0A7X4GVN2"/>
<evidence type="ECO:0000313" key="4">
    <source>
        <dbReference type="Proteomes" id="UP000450012"/>
    </source>
</evidence>
<proteinExistence type="predicted"/>
<evidence type="ECO:0000313" key="3">
    <source>
        <dbReference type="EMBL" id="MYM70528.1"/>
    </source>
</evidence>
<dbReference type="InterPro" id="IPR036366">
    <property type="entry name" value="PGBDSf"/>
</dbReference>
<dbReference type="Pfam" id="PF01471">
    <property type="entry name" value="PG_binding_1"/>
    <property type="match status" value="1"/>
</dbReference>
<dbReference type="RefSeq" id="WP_161017029.1">
    <property type="nucleotide sequence ID" value="NZ_WWCK01000011.1"/>
</dbReference>
<gene>
    <name evidence="3" type="ORF">GTP45_27500</name>
</gene>
<dbReference type="Pfam" id="PF11860">
    <property type="entry name" value="Muramidase"/>
    <property type="match status" value="1"/>
</dbReference>
<evidence type="ECO:0000259" key="2">
    <source>
        <dbReference type="Pfam" id="PF11860"/>
    </source>
</evidence>
<accession>A0A7X4GVN2</accession>
<feature type="domain" description="N-acetylmuramidase" evidence="2">
    <location>
        <begin position="90"/>
        <end position="260"/>
    </location>
</feature>
<dbReference type="InterPro" id="IPR036365">
    <property type="entry name" value="PGBD-like_sf"/>
</dbReference>
<feature type="domain" description="Peptidoglycan binding-like" evidence="1">
    <location>
        <begin position="11"/>
        <end position="65"/>
    </location>
</feature>
<dbReference type="EMBL" id="WWCK01000011">
    <property type="protein sequence ID" value="MYM70528.1"/>
    <property type="molecule type" value="Genomic_DNA"/>
</dbReference>
<dbReference type="Gene3D" id="1.10.101.10">
    <property type="entry name" value="PGBD-like superfamily/PGBD"/>
    <property type="match status" value="1"/>
</dbReference>
<protein>
    <submittedName>
        <fullName evidence="3">DUF3380 domain-containing protein</fullName>
    </submittedName>
</protein>
<name>A0A7X4GVN2_9BURK</name>
<dbReference type="InterPro" id="IPR002477">
    <property type="entry name" value="Peptidoglycan-bd-like"/>
</dbReference>
<organism evidence="3 4">
    <name type="scientific">Duganella rivi</name>
    <dbReference type="NCBI Taxonomy" id="2666083"/>
    <lineage>
        <taxon>Bacteria</taxon>
        <taxon>Pseudomonadati</taxon>
        <taxon>Pseudomonadota</taxon>
        <taxon>Betaproteobacteria</taxon>
        <taxon>Burkholderiales</taxon>
        <taxon>Oxalobacteraceae</taxon>
        <taxon>Telluria group</taxon>
        <taxon>Duganella</taxon>
    </lineage>
</organism>
<comment type="caution">
    <text evidence="3">The sequence shown here is derived from an EMBL/GenBank/DDBJ whole genome shotgun (WGS) entry which is preliminary data.</text>
</comment>
<dbReference type="Proteomes" id="UP000450012">
    <property type="component" value="Unassembled WGS sequence"/>
</dbReference>
<reference evidence="3 4" key="1">
    <citation type="submission" date="2019-12" db="EMBL/GenBank/DDBJ databases">
        <title>Novel species isolated from a subtropical stream in China.</title>
        <authorList>
            <person name="Lu H."/>
        </authorList>
    </citation>
    <scope>NUCLEOTIDE SEQUENCE [LARGE SCALE GENOMIC DNA]</scope>
    <source>
        <strain evidence="3 4">FT55W</strain>
    </source>
</reference>